<dbReference type="RefSeq" id="WP_302076734.1">
    <property type="nucleotide sequence ID" value="NZ_JAUKWQ010000003.1"/>
</dbReference>
<evidence type="ECO:0000256" key="1">
    <source>
        <dbReference type="ARBA" id="ARBA00009437"/>
    </source>
</evidence>
<keyword evidence="2" id="KW-0805">Transcription regulation</keyword>
<sequence>MSINYSLTEIRAFIAVASFQSFGRAADVLGLSPSAVSRRIFELEQTLGTQLFERTTRSVVLTRAGRILLADVTPVLQKMDESLTKIAQEAQGDGGWLDVGCVTSVCFAIAPRVARAFKALYPKMHLRLHDSTGKTVTHSVLRGDTVFAVNSVLNPPSDLYVREALHDSYVLVVPKGHAMATESEVSWKRLATLSELGLTLLALNQSSANRQEVDQELRSVGVAVPWGDEVQHFSSLIGFLKSGGFAAVLPQIAMHACEEWGLKGIALKDPTIHRRIGLIRRRDFVLPQPAAALWTLFEKELANLAAQGGQIPDLLHME</sequence>
<evidence type="ECO:0000259" key="5">
    <source>
        <dbReference type="PROSITE" id="PS50931"/>
    </source>
</evidence>
<evidence type="ECO:0000313" key="7">
    <source>
        <dbReference type="Proteomes" id="UP001169006"/>
    </source>
</evidence>
<feature type="domain" description="HTH lysR-type" evidence="5">
    <location>
        <begin position="5"/>
        <end position="62"/>
    </location>
</feature>
<dbReference type="EMBL" id="JAUKWQ010000003">
    <property type="protein sequence ID" value="MDO1582561.1"/>
    <property type="molecule type" value="Genomic_DNA"/>
</dbReference>
<protein>
    <submittedName>
        <fullName evidence="6">LysR family transcriptional regulator</fullName>
    </submittedName>
</protein>
<evidence type="ECO:0000256" key="2">
    <source>
        <dbReference type="ARBA" id="ARBA00023015"/>
    </source>
</evidence>
<gene>
    <name evidence="6" type="ORF">Q2T52_10675</name>
</gene>
<keyword evidence="4" id="KW-0804">Transcription</keyword>
<dbReference type="Proteomes" id="UP001169006">
    <property type="component" value="Unassembled WGS sequence"/>
</dbReference>
<dbReference type="Gene3D" id="3.40.190.10">
    <property type="entry name" value="Periplasmic binding protein-like II"/>
    <property type="match status" value="2"/>
</dbReference>
<dbReference type="InterPro" id="IPR036390">
    <property type="entry name" value="WH_DNA-bd_sf"/>
</dbReference>
<name>A0ABT8SX40_9HYPH</name>
<dbReference type="InterPro" id="IPR005119">
    <property type="entry name" value="LysR_subst-bd"/>
</dbReference>
<dbReference type="Pfam" id="PF00126">
    <property type="entry name" value="HTH_1"/>
    <property type="match status" value="1"/>
</dbReference>
<dbReference type="SUPFAM" id="SSF53850">
    <property type="entry name" value="Periplasmic binding protein-like II"/>
    <property type="match status" value="1"/>
</dbReference>
<dbReference type="Pfam" id="PF03466">
    <property type="entry name" value="LysR_substrate"/>
    <property type="match status" value="1"/>
</dbReference>
<dbReference type="PRINTS" id="PR00039">
    <property type="entry name" value="HTHLYSR"/>
</dbReference>
<dbReference type="SUPFAM" id="SSF46785">
    <property type="entry name" value="Winged helix' DNA-binding domain"/>
    <property type="match status" value="1"/>
</dbReference>
<reference evidence="6" key="1">
    <citation type="journal article" date="2015" name="Int. J. Syst. Evol. Microbiol.">
        <title>Rhizobium oryzicola sp. nov., potential plant-growth-promoting endophytic bacteria isolated from rice roots.</title>
        <authorList>
            <person name="Zhang X.X."/>
            <person name="Gao J.S."/>
            <person name="Cao Y.H."/>
            <person name="Sheirdil R.A."/>
            <person name="Wang X.C."/>
            <person name="Zhang L."/>
        </authorList>
    </citation>
    <scope>NUCLEOTIDE SEQUENCE</scope>
    <source>
        <strain evidence="6">05753</strain>
    </source>
</reference>
<evidence type="ECO:0000256" key="4">
    <source>
        <dbReference type="ARBA" id="ARBA00023163"/>
    </source>
</evidence>
<comment type="similarity">
    <text evidence="1">Belongs to the LysR transcriptional regulatory family.</text>
</comment>
<accession>A0ABT8SX40</accession>
<dbReference type="PANTHER" id="PTHR30419:SF30">
    <property type="entry name" value="LYSR FAMILY TRANSCRIPTIONAL REGULATOR"/>
    <property type="match status" value="1"/>
</dbReference>
<evidence type="ECO:0000313" key="6">
    <source>
        <dbReference type="EMBL" id="MDO1582561.1"/>
    </source>
</evidence>
<dbReference type="Gene3D" id="1.10.10.10">
    <property type="entry name" value="Winged helix-like DNA-binding domain superfamily/Winged helix DNA-binding domain"/>
    <property type="match status" value="1"/>
</dbReference>
<reference evidence="6" key="2">
    <citation type="submission" date="2023-07" db="EMBL/GenBank/DDBJ databases">
        <authorList>
            <person name="Sun H."/>
        </authorList>
    </citation>
    <scope>NUCLEOTIDE SEQUENCE</scope>
    <source>
        <strain evidence="6">05753</strain>
    </source>
</reference>
<dbReference type="PANTHER" id="PTHR30419">
    <property type="entry name" value="HTH-TYPE TRANSCRIPTIONAL REGULATOR YBHD"/>
    <property type="match status" value="1"/>
</dbReference>
<evidence type="ECO:0000256" key="3">
    <source>
        <dbReference type="ARBA" id="ARBA00023125"/>
    </source>
</evidence>
<dbReference type="InterPro" id="IPR050950">
    <property type="entry name" value="HTH-type_LysR_regulators"/>
</dbReference>
<dbReference type="PROSITE" id="PS50931">
    <property type="entry name" value="HTH_LYSR"/>
    <property type="match status" value="1"/>
</dbReference>
<comment type="caution">
    <text evidence="6">The sequence shown here is derived from an EMBL/GenBank/DDBJ whole genome shotgun (WGS) entry which is preliminary data.</text>
</comment>
<organism evidence="6 7">
    <name type="scientific">Rhizobium oryzicola</name>
    <dbReference type="NCBI Taxonomy" id="1232668"/>
    <lineage>
        <taxon>Bacteria</taxon>
        <taxon>Pseudomonadati</taxon>
        <taxon>Pseudomonadota</taxon>
        <taxon>Alphaproteobacteria</taxon>
        <taxon>Hyphomicrobiales</taxon>
        <taxon>Rhizobiaceae</taxon>
        <taxon>Rhizobium/Agrobacterium group</taxon>
        <taxon>Rhizobium</taxon>
    </lineage>
</organism>
<dbReference type="InterPro" id="IPR000847">
    <property type="entry name" value="LysR_HTH_N"/>
</dbReference>
<proteinExistence type="inferred from homology"/>
<keyword evidence="7" id="KW-1185">Reference proteome</keyword>
<keyword evidence="3" id="KW-0238">DNA-binding</keyword>
<dbReference type="InterPro" id="IPR036388">
    <property type="entry name" value="WH-like_DNA-bd_sf"/>
</dbReference>
<dbReference type="CDD" id="cd08440">
    <property type="entry name" value="PBP2_LTTR_like_4"/>
    <property type="match status" value="1"/>
</dbReference>